<evidence type="ECO:0000313" key="3">
    <source>
        <dbReference type="EMBL" id="AKU96121.1"/>
    </source>
</evidence>
<dbReference type="KEGG" id="llu:AKJ09_02785"/>
<dbReference type="SMART" id="SM00028">
    <property type="entry name" value="TPR"/>
    <property type="match status" value="2"/>
</dbReference>
<keyword evidence="4" id="KW-1185">Reference proteome</keyword>
<evidence type="ECO:0008006" key="5">
    <source>
        <dbReference type="Google" id="ProtNLM"/>
    </source>
</evidence>
<keyword evidence="2" id="KW-0732">Signal</keyword>
<gene>
    <name evidence="3" type="ORF">AKJ09_02785</name>
</gene>
<dbReference type="InterPro" id="IPR019734">
    <property type="entry name" value="TPR_rpt"/>
</dbReference>
<dbReference type="InterPro" id="IPR011990">
    <property type="entry name" value="TPR-like_helical_dom_sf"/>
</dbReference>
<dbReference type="EMBL" id="CP012333">
    <property type="protein sequence ID" value="AKU96121.1"/>
    <property type="molecule type" value="Genomic_DNA"/>
</dbReference>
<dbReference type="OrthoDB" id="5522887at2"/>
<dbReference type="STRING" id="1391654.AKJ09_02785"/>
<evidence type="ECO:0000256" key="1">
    <source>
        <dbReference type="SAM" id="Phobius"/>
    </source>
</evidence>
<evidence type="ECO:0000313" key="4">
    <source>
        <dbReference type="Proteomes" id="UP000064967"/>
    </source>
</evidence>
<proteinExistence type="predicted"/>
<dbReference type="RefSeq" id="WP_146647460.1">
    <property type="nucleotide sequence ID" value="NZ_CP012333.1"/>
</dbReference>
<dbReference type="Proteomes" id="UP000064967">
    <property type="component" value="Chromosome"/>
</dbReference>
<evidence type="ECO:0000256" key="2">
    <source>
        <dbReference type="SAM" id="SignalP"/>
    </source>
</evidence>
<reference evidence="3 4" key="1">
    <citation type="submission" date="2015-08" db="EMBL/GenBank/DDBJ databases">
        <authorList>
            <person name="Babu N.S."/>
            <person name="Beckwith C.J."/>
            <person name="Beseler K.G."/>
            <person name="Brison A."/>
            <person name="Carone J.V."/>
            <person name="Caskin T.P."/>
            <person name="Diamond M."/>
            <person name="Durham M.E."/>
            <person name="Foxe J.M."/>
            <person name="Go M."/>
            <person name="Henderson B.A."/>
            <person name="Jones I.B."/>
            <person name="McGettigan J.A."/>
            <person name="Micheletti S.J."/>
            <person name="Nasrallah M.E."/>
            <person name="Ortiz D."/>
            <person name="Piller C.R."/>
            <person name="Privatt S.R."/>
            <person name="Schneider S.L."/>
            <person name="Sharp S."/>
            <person name="Smith T.C."/>
            <person name="Stanton J.D."/>
            <person name="Ullery H.E."/>
            <person name="Wilson R.J."/>
            <person name="Serrano M.G."/>
            <person name="Buck G."/>
            <person name="Lee V."/>
            <person name="Wang Y."/>
            <person name="Carvalho R."/>
            <person name="Voegtly L."/>
            <person name="Shi R."/>
            <person name="Duckworth R."/>
            <person name="Johnson A."/>
            <person name="Loviza R."/>
            <person name="Walstead R."/>
            <person name="Shah Z."/>
            <person name="Kiflezghi M."/>
            <person name="Wade K."/>
            <person name="Ball S.L."/>
            <person name="Bradley K.W."/>
            <person name="Asai D.J."/>
            <person name="Bowman C.A."/>
            <person name="Russell D.A."/>
            <person name="Pope W.H."/>
            <person name="Jacobs-Sera D."/>
            <person name="Hendrix R.W."/>
            <person name="Hatfull G.F."/>
        </authorList>
    </citation>
    <scope>NUCLEOTIDE SEQUENCE [LARGE SCALE GENOMIC DNA]</scope>
    <source>
        <strain evidence="3 4">DSM 27648</strain>
    </source>
</reference>
<feature type="signal peptide" evidence="2">
    <location>
        <begin position="1"/>
        <end position="31"/>
    </location>
</feature>
<keyword evidence="1" id="KW-1133">Transmembrane helix</keyword>
<keyword evidence="1" id="KW-0812">Transmembrane</keyword>
<dbReference type="AlphaFoldDB" id="A0A0K1PRV4"/>
<feature type="transmembrane region" description="Helical" evidence="1">
    <location>
        <begin position="211"/>
        <end position="234"/>
    </location>
</feature>
<sequence>MRCGRSRVVSAALLVTALSVTVATTPAVAHAQTSQADALFTQGRELLEKGNYKEACTKLQQSEELAPAIGTLLNLGYCWEQLGRMRSAMEAYSEAQILSQKSGDTKRTAFAKERFEAVSPKVMKLEVKVTDPGAAGLEIKRNETSIPKTDWGQPIPVDPDDFVVTATAPGYAPWHGTVTVRGEGSTVTVVVPPLSRSAEADGSVNLNTTRIAALGLGALAVGALSAGIATGLGAKSRYDDASSHCDPTGCDAEGSSVQQSARTQGNVGTALIGLGALAGAAGIYLWIVGGKDVPHKPTSSPPPVSASVRLELRPSSVALGGHF</sequence>
<dbReference type="SUPFAM" id="SSF48452">
    <property type="entry name" value="TPR-like"/>
    <property type="match status" value="1"/>
</dbReference>
<accession>A0A0K1PRV4</accession>
<dbReference type="Gene3D" id="1.25.40.10">
    <property type="entry name" value="Tetratricopeptide repeat domain"/>
    <property type="match status" value="1"/>
</dbReference>
<feature type="chain" id="PRO_5005465919" description="PEGA domain-containing protein" evidence="2">
    <location>
        <begin position="32"/>
        <end position="323"/>
    </location>
</feature>
<keyword evidence="1" id="KW-0472">Membrane</keyword>
<protein>
    <recommendedName>
        <fullName evidence="5">PEGA domain-containing protein</fullName>
    </recommendedName>
</protein>
<organism evidence="3 4">
    <name type="scientific">Labilithrix luteola</name>
    <dbReference type="NCBI Taxonomy" id="1391654"/>
    <lineage>
        <taxon>Bacteria</taxon>
        <taxon>Pseudomonadati</taxon>
        <taxon>Myxococcota</taxon>
        <taxon>Polyangia</taxon>
        <taxon>Polyangiales</taxon>
        <taxon>Labilitrichaceae</taxon>
        <taxon>Labilithrix</taxon>
    </lineage>
</organism>
<feature type="transmembrane region" description="Helical" evidence="1">
    <location>
        <begin position="267"/>
        <end position="287"/>
    </location>
</feature>
<name>A0A0K1PRV4_9BACT</name>